<dbReference type="RefSeq" id="XP_006032153.1">
    <property type="nucleotide sequence ID" value="XM_006032091.1"/>
</dbReference>
<keyword evidence="3 10" id="KW-0812">Transmembrane</keyword>
<keyword evidence="4 11" id="KW-0552">Olfaction</keyword>
<feature type="transmembrane region" description="Helical" evidence="11">
    <location>
        <begin position="63"/>
        <end position="88"/>
    </location>
</feature>
<dbReference type="PROSITE" id="PS00237">
    <property type="entry name" value="G_PROTEIN_RECEP_F1_1"/>
    <property type="match status" value="1"/>
</dbReference>
<keyword evidence="11" id="KW-1003">Cell membrane</keyword>
<keyword evidence="6 10" id="KW-0297">G-protein coupled receptor</keyword>
<dbReference type="Pfam" id="PF13853">
    <property type="entry name" value="7tm_4"/>
    <property type="match status" value="1"/>
</dbReference>
<evidence type="ECO:0000313" key="14">
    <source>
        <dbReference type="RefSeq" id="XP_006032153.1"/>
    </source>
</evidence>
<sequence length="323" mass="36073">MAEPNSTNSQAPFFLLNSLPGLEVAHAWLSITFSFMFVLALLGNSMVLLVICAEPSLHEPMYLFLAMLAAADLGLATSTFLSMLRIFWSGARELSSSACFTQMFFIHTFTDIELAVILAMAFDRYVAISSPLWYASLLTNAFITKICLAIVVRTIIIQVPMPILLTRLHFNVSNQLAHPYCLHPDIIKRAHSDTRVNSIYGLFVLLSTLGLDLLSVLFSYILILKTVLSIASHHQRLKALNTCVSHVCAVLLFFTPMICLSMVHRFGKDVSPQVYVLLANLDFLVPPMLNPIIYSVRTRAIQRKIWGLFHCRVGRKPGATIVL</sequence>
<feature type="domain" description="G-protein coupled receptors family 1 profile" evidence="12">
    <location>
        <begin position="43"/>
        <end position="294"/>
    </location>
</feature>
<dbReference type="Gene3D" id="1.20.1070.10">
    <property type="entry name" value="Rhodopsin 7-helix transmembrane proteins"/>
    <property type="match status" value="1"/>
</dbReference>
<reference evidence="14" key="1">
    <citation type="submission" date="2025-08" db="UniProtKB">
        <authorList>
            <consortium name="RefSeq"/>
        </authorList>
    </citation>
    <scope>IDENTIFICATION</scope>
</reference>
<dbReference type="PRINTS" id="PR00237">
    <property type="entry name" value="GPCRRHODOPSN"/>
</dbReference>
<organism evidence="13 14">
    <name type="scientific">Alligator sinensis</name>
    <name type="common">Chinese alligator</name>
    <dbReference type="NCBI Taxonomy" id="38654"/>
    <lineage>
        <taxon>Eukaryota</taxon>
        <taxon>Metazoa</taxon>
        <taxon>Chordata</taxon>
        <taxon>Craniata</taxon>
        <taxon>Vertebrata</taxon>
        <taxon>Euteleostomi</taxon>
        <taxon>Archelosauria</taxon>
        <taxon>Archosauria</taxon>
        <taxon>Crocodylia</taxon>
        <taxon>Alligatoridae</taxon>
        <taxon>Alligatorinae</taxon>
        <taxon>Alligator</taxon>
    </lineage>
</organism>
<keyword evidence="8 10" id="KW-0675">Receptor</keyword>
<dbReference type="InterPro" id="IPR000725">
    <property type="entry name" value="Olfact_rcpt"/>
</dbReference>
<dbReference type="KEGG" id="asn:102379861"/>
<dbReference type="PROSITE" id="PS50262">
    <property type="entry name" value="G_PROTEIN_RECEP_F1_2"/>
    <property type="match status" value="1"/>
</dbReference>
<gene>
    <name evidence="14" type="primary">LOC102379861</name>
</gene>
<accession>A0A1U7S6J4</accession>
<dbReference type="Proteomes" id="UP000189705">
    <property type="component" value="Unplaced"/>
</dbReference>
<keyword evidence="7 11" id="KW-0472">Membrane</keyword>
<dbReference type="GO" id="GO:0071396">
    <property type="term" value="P:cellular response to lipid"/>
    <property type="evidence" value="ECO:0007669"/>
    <property type="project" value="UniProtKB-ARBA"/>
</dbReference>
<evidence type="ECO:0000256" key="10">
    <source>
        <dbReference type="RuleBase" id="RU000688"/>
    </source>
</evidence>
<dbReference type="SUPFAM" id="SSF81321">
    <property type="entry name" value="Family A G protein-coupled receptor-like"/>
    <property type="match status" value="1"/>
</dbReference>
<dbReference type="InterPro" id="IPR017452">
    <property type="entry name" value="GPCR_Rhodpsn_7TM"/>
</dbReference>
<dbReference type="SMART" id="SM01381">
    <property type="entry name" value="7TM_GPCR_Srsx"/>
    <property type="match status" value="1"/>
</dbReference>
<evidence type="ECO:0000256" key="9">
    <source>
        <dbReference type="ARBA" id="ARBA00023224"/>
    </source>
</evidence>
<feature type="transmembrane region" description="Helical" evidence="11">
    <location>
        <begin position="275"/>
        <end position="296"/>
    </location>
</feature>
<keyword evidence="2 11" id="KW-0716">Sensory transduction</keyword>
<dbReference type="GO" id="GO:0005886">
    <property type="term" value="C:plasma membrane"/>
    <property type="evidence" value="ECO:0007669"/>
    <property type="project" value="UniProtKB-SubCell"/>
</dbReference>
<name>A0A1U7S6J4_ALLSI</name>
<keyword evidence="5 11" id="KW-1133">Transmembrane helix</keyword>
<evidence type="ECO:0000256" key="11">
    <source>
        <dbReference type="RuleBase" id="RU363047"/>
    </source>
</evidence>
<dbReference type="PANTHER" id="PTHR26450:SF64">
    <property type="entry name" value="OLFACTORY RECEPTOR"/>
    <property type="match status" value="1"/>
</dbReference>
<feature type="transmembrane region" description="Helical" evidence="11">
    <location>
        <begin position="199"/>
        <end position="223"/>
    </location>
</feature>
<dbReference type="OrthoDB" id="9444602at2759"/>
<dbReference type="eggNOG" id="ENOG502RF9W">
    <property type="taxonomic scope" value="Eukaryota"/>
</dbReference>
<evidence type="ECO:0000256" key="6">
    <source>
        <dbReference type="ARBA" id="ARBA00023040"/>
    </source>
</evidence>
<evidence type="ECO:0000256" key="7">
    <source>
        <dbReference type="ARBA" id="ARBA00023136"/>
    </source>
</evidence>
<evidence type="ECO:0000256" key="4">
    <source>
        <dbReference type="ARBA" id="ARBA00022725"/>
    </source>
</evidence>
<evidence type="ECO:0000259" key="12">
    <source>
        <dbReference type="PROSITE" id="PS50262"/>
    </source>
</evidence>
<dbReference type="FunFam" id="1.20.1070.10:FF:000002">
    <property type="entry name" value="Olfactory receptor"/>
    <property type="match status" value="1"/>
</dbReference>
<evidence type="ECO:0000256" key="5">
    <source>
        <dbReference type="ARBA" id="ARBA00022989"/>
    </source>
</evidence>
<dbReference type="AlphaFoldDB" id="A0A1U7S6J4"/>
<evidence type="ECO:0000256" key="8">
    <source>
        <dbReference type="ARBA" id="ARBA00023170"/>
    </source>
</evidence>
<dbReference type="InParanoid" id="A0A1U7S6J4"/>
<protein>
    <recommendedName>
        <fullName evidence="11">Olfactory receptor</fullName>
    </recommendedName>
</protein>
<dbReference type="InterPro" id="IPR050402">
    <property type="entry name" value="OR51/52/56-like"/>
</dbReference>
<comment type="similarity">
    <text evidence="10">Belongs to the G-protein coupled receptor 1 family.</text>
</comment>
<dbReference type="CDD" id="cd15222">
    <property type="entry name" value="7tmA_OR51-like"/>
    <property type="match status" value="1"/>
</dbReference>
<dbReference type="InterPro" id="IPR000276">
    <property type="entry name" value="GPCR_Rhodpsn"/>
</dbReference>
<dbReference type="GO" id="GO:0004984">
    <property type="term" value="F:olfactory receptor activity"/>
    <property type="evidence" value="ECO:0007669"/>
    <property type="project" value="InterPro"/>
</dbReference>
<evidence type="ECO:0000313" key="13">
    <source>
        <dbReference type="Proteomes" id="UP000189705"/>
    </source>
</evidence>
<dbReference type="GeneID" id="102379861"/>
<dbReference type="PRINTS" id="PR00245">
    <property type="entry name" value="OLFACTORYR"/>
</dbReference>
<feature type="transmembrane region" description="Helical" evidence="11">
    <location>
        <begin position="132"/>
        <end position="156"/>
    </location>
</feature>
<keyword evidence="9 10" id="KW-0807">Transducer</keyword>
<comment type="subcellular location">
    <subcellularLocation>
        <location evidence="11">Cell membrane</location>
        <topology evidence="11">Multi-pass membrane protein</topology>
    </subcellularLocation>
    <subcellularLocation>
        <location evidence="1">Membrane</location>
        <topology evidence="1">Multi-pass membrane protein</topology>
    </subcellularLocation>
</comment>
<dbReference type="GO" id="GO:0004930">
    <property type="term" value="F:G protein-coupled receptor activity"/>
    <property type="evidence" value="ECO:0007669"/>
    <property type="project" value="UniProtKB-KW"/>
</dbReference>
<proteinExistence type="inferred from homology"/>
<evidence type="ECO:0000256" key="2">
    <source>
        <dbReference type="ARBA" id="ARBA00022606"/>
    </source>
</evidence>
<evidence type="ECO:0000256" key="3">
    <source>
        <dbReference type="ARBA" id="ARBA00022692"/>
    </source>
</evidence>
<evidence type="ECO:0000256" key="1">
    <source>
        <dbReference type="ARBA" id="ARBA00004141"/>
    </source>
</evidence>
<feature type="transmembrane region" description="Helical" evidence="11">
    <location>
        <begin position="100"/>
        <end position="120"/>
    </location>
</feature>
<keyword evidence="13" id="KW-1185">Reference proteome</keyword>
<feature type="transmembrane region" description="Helical" evidence="11">
    <location>
        <begin position="27"/>
        <end position="51"/>
    </location>
</feature>
<dbReference type="PANTHER" id="PTHR26450">
    <property type="entry name" value="OLFACTORY RECEPTOR 56B1-RELATED"/>
    <property type="match status" value="1"/>
</dbReference>
<feature type="transmembrane region" description="Helical" evidence="11">
    <location>
        <begin position="243"/>
        <end position="263"/>
    </location>
</feature>